<organism evidence="1 2">
    <name type="scientific">Nannocystis radixulma</name>
    <dbReference type="NCBI Taxonomy" id="2995305"/>
    <lineage>
        <taxon>Bacteria</taxon>
        <taxon>Pseudomonadati</taxon>
        <taxon>Myxococcota</taxon>
        <taxon>Polyangia</taxon>
        <taxon>Nannocystales</taxon>
        <taxon>Nannocystaceae</taxon>
        <taxon>Nannocystis</taxon>
    </lineage>
</organism>
<sequence length="455" mass="51269">MERLAFADDVRVQALVPGFDPHRAQRFILAIHQALSQRIGLDRAILDAAARYPEEIHQFTFDPACPAETFGPRPDLLFPEHRAAANILCNRRGELAGWSVTEKDAFATIRALLRGAALGDGSLEQDGPWQPLARQLLQRGFVRPTKRRPHQGFEPGIHRLQHASLLVRTERSSVILDPHIHSTYSKLAVEDDFSAAALLDASDGVLISHSHEDHWYLASLMMMSSTTQFVVPHVPRTTLLSPDMGRWLADLGFEHVRTPAWYSEPLAIGDILVHTLPFYGEQPLVSEAWRPDLRSWGNTYLIETPDFRMWVLIDSGNEPTHSMAEVAEYVRRRFGPVDLVASNLRHFATFSPFYIAGGHYWAALTAEQIATFPTRNEVVTLGPHGVAEICQIVGARHYIPYAHWWGRIGHPPEQEERELLADLQIELDRFGSACKIHDWPIGGHFSPTLGKQLRT</sequence>
<dbReference type="EMBL" id="JAQNDN010000019">
    <property type="protein sequence ID" value="MDC0672153.1"/>
    <property type="molecule type" value="Genomic_DNA"/>
</dbReference>
<dbReference type="SUPFAM" id="SSF56281">
    <property type="entry name" value="Metallo-hydrolase/oxidoreductase"/>
    <property type="match status" value="1"/>
</dbReference>
<evidence type="ECO:0000313" key="2">
    <source>
        <dbReference type="Proteomes" id="UP001217838"/>
    </source>
</evidence>
<dbReference type="InterPro" id="IPR036866">
    <property type="entry name" value="RibonucZ/Hydroxyglut_hydro"/>
</dbReference>
<dbReference type="Gene3D" id="3.60.15.10">
    <property type="entry name" value="Ribonuclease Z/Hydroxyacylglutathione hydrolase-like"/>
    <property type="match status" value="1"/>
</dbReference>
<accession>A0ABT5BEM0</accession>
<protein>
    <submittedName>
        <fullName evidence="1">MBL fold metallo-hydrolase</fullName>
    </submittedName>
</protein>
<evidence type="ECO:0000313" key="1">
    <source>
        <dbReference type="EMBL" id="MDC0672153.1"/>
    </source>
</evidence>
<comment type="caution">
    <text evidence="1">The sequence shown here is derived from an EMBL/GenBank/DDBJ whole genome shotgun (WGS) entry which is preliminary data.</text>
</comment>
<keyword evidence="2" id="KW-1185">Reference proteome</keyword>
<proteinExistence type="predicted"/>
<gene>
    <name evidence="1" type="ORF">POL58_30680</name>
</gene>
<name>A0ABT5BEM0_9BACT</name>
<reference evidence="1 2" key="1">
    <citation type="submission" date="2022-11" db="EMBL/GenBank/DDBJ databases">
        <title>Minimal conservation of predation-associated metabolite biosynthetic gene clusters underscores biosynthetic potential of Myxococcota including descriptions for ten novel species: Archangium lansinium sp. nov., Myxococcus landrumus sp. nov., Nannocystis bai.</title>
        <authorList>
            <person name="Ahearne A."/>
            <person name="Stevens C."/>
            <person name="Dowd S."/>
        </authorList>
    </citation>
    <scope>NUCLEOTIDE SEQUENCE [LARGE SCALE GENOMIC DNA]</scope>
    <source>
        <strain evidence="1 2">NCELM</strain>
    </source>
</reference>
<dbReference type="Proteomes" id="UP001217838">
    <property type="component" value="Unassembled WGS sequence"/>
</dbReference>
<dbReference type="RefSeq" id="WP_272003435.1">
    <property type="nucleotide sequence ID" value="NZ_JAQNDN010000019.1"/>
</dbReference>